<reference evidence="1" key="1">
    <citation type="submission" date="2020-09" db="EMBL/GenBank/DDBJ databases">
        <title>Brevundimonas sp. LVF2 isolated from a puddle in Goettingen, Germany.</title>
        <authorList>
            <person name="Friedrich I."/>
            <person name="Klassen A."/>
            <person name="Hannes N."/>
            <person name="Schneider D."/>
            <person name="Hertel R."/>
            <person name="Daniel R."/>
        </authorList>
    </citation>
    <scope>NUCLEOTIDE SEQUENCE</scope>
    <source>
        <strain evidence="1">LVF2</strain>
    </source>
</reference>
<gene>
    <name evidence="1" type="ORF">IFJ75_06930</name>
</gene>
<dbReference type="KEGG" id="bgoe:IFJ75_06930"/>
<dbReference type="PROSITE" id="PS51257">
    <property type="entry name" value="PROKAR_LIPOPROTEIN"/>
    <property type="match status" value="1"/>
</dbReference>
<evidence type="ECO:0000313" key="1">
    <source>
        <dbReference type="EMBL" id="QTC92595.1"/>
    </source>
</evidence>
<sequence length="358" mass="38266">MRPLAIASALLVAACAAPTTRIEPLRLDAQGAEPVFLHDAGGWTLSAARPVFPITERWPALKGLSGAATAAPFGCGLADVHGDYFSGDRGRLACVSRGPDGRLRLIRPADRMEYSRIYDAAPADGGYVVVARPYRKRFARITTLSADGAVLRSIDLPDTDDRSSPDQIVILPTGRIVVLVRSAGTCEWRVLERGGDGFTQVSTTPADHAFQCQTQNHGGGGVIRDQATGQTWLRQFYPDKNALYRLDDNTAQGRGPATLVVRDMAALLPMDVGSQPALVSVLDGALYFEAPSVSGPIVVRYDIAAEKLSRTDLRAASGRWRDAGRVQGLMLTGKAGDRMQVAVMTPSSAIEVLPVAQD</sequence>
<dbReference type="EMBL" id="CP062222">
    <property type="protein sequence ID" value="QTC92595.1"/>
    <property type="molecule type" value="Genomic_DNA"/>
</dbReference>
<keyword evidence="2" id="KW-1185">Reference proteome</keyword>
<dbReference type="SUPFAM" id="SSF63829">
    <property type="entry name" value="Calcium-dependent phosphotriesterase"/>
    <property type="match status" value="1"/>
</dbReference>
<proteinExistence type="predicted"/>
<protein>
    <submittedName>
        <fullName evidence="1">Uncharacterized protein</fullName>
    </submittedName>
</protein>
<evidence type="ECO:0000313" key="2">
    <source>
        <dbReference type="Proteomes" id="UP000663918"/>
    </source>
</evidence>
<dbReference type="AlphaFoldDB" id="A0A975C5Z6"/>
<name>A0A975C5Z6_9CAUL</name>
<dbReference type="Proteomes" id="UP000663918">
    <property type="component" value="Chromosome"/>
</dbReference>
<accession>A0A975C5Z6</accession>
<organism evidence="1 2">
    <name type="scientific">Brevundimonas goettingensis</name>
    <dbReference type="NCBI Taxonomy" id="2774190"/>
    <lineage>
        <taxon>Bacteria</taxon>
        <taxon>Pseudomonadati</taxon>
        <taxon>Pseudomonadota</taxon>
        <taxon>Alphaproteobacteria</taxon>
        <taxon>Caulobacterales</taxon>
        <taxon>Caulobacteraceae</taxon>
        <taxon>Brevundimonas</taxon>
    </lineage>
</organism>
<dbReference type="RefSeq" id="WP_207931874.1">
    <property type="nucleotide sequence ID" value="NZ_CP062222.1"/>
</dbReference>